<gene>
    <name evidence="1" type="ORF">TSPI_00849</name>
</gene>
<name>A0ABR3KP46_TRISP</name>
<keyword evidence="2" id="KW-1185">Reference proteome</keyword>
<reference evidence="1 2" key="1">
    <citation type="submission" date="2024-07" db="EMBL/GenBank/DDBJ databases">
        <title>Enhanced genomic and transcriptomic resources for Trichinella pseudospiralis and T. spiralis underpin the discovery of pronounced molecular differences between stages and species.</title>
        <authorList>
            <person name="Pasi K.K."/>
            <person name="La Rosa G."/>
            <person name="Gomez-Morales M.A."/>
            <person name="Tosini F."/>
            <person name="Sumanam S."/>
            <person name="Young N.D."/>
            <person name="Chang B.C."/>
            <person name="Robin G.B."/>
        </authorList>
    </citation>
    <scope>NUCLEOTIDE SEQUENCE [LARGE SCALE GENOMIC DNA]</scope>
    <source>
        <strain evidence="1">ISS534</strain>
    </source>
</reference>
<dbReference type="Proteomes" id="UP001558632">
    <property type="component" value="Unassembled WGS sequence"/>
</dbReference>
<proteinExistence type="predicted"/>
<evidence type="ECO:0000313" key="2">
    <source>
        <dbReference type="Proteomes" id="UP001558632"/>
    </source>
</evidence>
<dbReference type="EMBL" id="JBEUSY010000209">
    <property type="protein sequence ID" value="KAL1242368.1"/>
    <property type="molecule type" value="Genomic_DNA"/>
</dbReference>
<protein>
    <submittedName>
        <fullName evidence="1">Uncharacterized protein</fullName>
    </submittedName>
</protein>
<organism evidence="1 2">
    <name type="scientific">Trichinella spiralis</name>
    <name type="common">Trichina worm</name>
    <dbReference type="NCBI Taxonomy" id="6334"/>
    <lineage>
        <taxon>Eukaryota</taxon>
        <taxon>Metazoa</taxon>
        <taxon>Ecdysozoa</taxon>
        <taxon>Nematoda</taxon>
        <taxon>Enoplea</taxon>
        <taxon>Dorylaimia</taxon>
        <taxon>Trichinellida</taxon>
        <taxon>Trichinellidae</taxon>
        <taxon>Trichinella</taxon>
    </lineage>
</organism>
<accession>A0ABR3KP46</accession>
<evidence type="ECO:0000313" key="1">
    <source>
        <dbReference type="EMBL" id="KAL1242368.1"/>
    </source>
</evidence>
<comment type="caution">
    <text evidence="1">The sequence shown here is derived from an EMBL/GenBank/DDBJ whole genome shotgun (WGS) entry which is preliminary data.</text>
</comment>
<sequence length="78" mass="9070">MIAFCSVGKADLHGLQGLMFCGRDGYPYHLNIHQGKESASERAPHRERVVTRMVDDGHFMIRRRNYLISMYGPREQFD</sequence>